<dbReference type="Pfam" id="PF07693">
    <property type="entry name" value="KAP_NTPase"/>
    <property type="match status" value="1"/>
</dbReference>
<name>A0ABT1IL95_9PSEU</name>
<keyword evidence="4" id="KW-1185">Reference proteome</keyword>
<gene>
    <name evidence="3" type="ORF">LV75_005956</name>
</gene>
<evidence type="ECO:0000259" key="2">
    <source>
        <dbReference type="Pfam" id="PF07693"/>
    </source>
</evidence>
<dbReference type="PANTHER" id="PTHR22674">
    <property type="entry name" value="NTPASE, KAP FAMILY P-LOOP DOMAIN-CONTAINING 1"/>
    <property type="match status" value="1"/>
</dbReference>
<evidence type="ECO:0000313" key="3">
    <source>
        <dbReference type="EMBL" id="MCP2273427.1"/>
    </source>
</evidence>
<reference evidence="3 4" key="1">
    <citation type="submission" date="2022-06" db="EMBL/GenBank/DDBJ databases">
        <title>Genomic Encyclopedia of Archaeal and Bacterial Type Strains, Phase II (KMG-II): from individual species to whole genera.</title>
        <authorList>
            <person name="Goeker M."/>
        </authorList>
    </citation>
    <scope>NUCLEOTIDE SEQUENCE [LARGE SCALE GENOMIC DNA]</scope>
    <source>
        <strain evidence="3 4">DSM 44255</strain>
    </source>
</reference>
<dbReference type="InterPro" id="IPR014719">
    <property type="entry name" value="Ribosomal_bL12_C/ClpS-like"/>
</dbReference>
<keyword evidence="3" id="KW-0687">Ribonucleoprotein</keyword>
<dbReference type="SUPFAM" id="SSF54736">
    <property type="entry name" value="ClpS-like"/>
    <property type="match status" value="1"/>
</dbReference>
<dbReference type="Gene3D" id="3.30.1390.10">
    <property type="match status" value="1"/>
</dbReference>
<dbReference type="Gene3D" id="3.40.50.300">
    <property type="entry name" value="P-loop containing nucleotide triphosphate hydrolases"/>
    <property type="match status" value="1"/>
</dbReference>
<proteinExistence type="predicted"/>
<dbReference type="InterPro" id="IPR027417">
    <property type="entry name" value="P-loop_NTPase"/>
</dbReference>
<sequence>MSTGIRNDEPASKDTLDRDKMARALAAAVRVCGTPLVVGVYGSWGTGKTSLMRLVQDELRKEPDYYTVWFDSWQHQFDDNPAIGLLHTMVTQLGLGEDEDAQELLTAVAGAFTDLTQWVQPLVDSTLQLDELRERFLKERFAAREQQILLRDHLIKLLAKATKGGKIRLTFFIDDLDRCLPEYILKTLEALKLFLNLPDCVFILGVDRDALESTIRTRYGDEGISEHYLDKIVQVPFALPPITKAAATRFVRSMLPDELAGLTEHIVAGLDPNPRGLKRFVNSFILNNELAKQIFEGPAYDPKVLAYLLIVQYRLPAFYKEVVDSRQALIASGPDKTVNKISDVSVIKLAELVRRDTTALDGYIYLSEVVSVRRIAFDLVVTEVGEFRIQLIRVLREQLGLSLKDAKDLVETGVPITIATALSREKADGLLVKVRETGSTAEIV</sequence>
<evidence type="ECO:0000259" key="1">
    <source>
        <dbReference type="Pfam" id="PF00542"/>
    </source>
</evidence>
<dbReference type="Proteomes" id="UP001205185">
    <property type="component" value="Unassembled WGS sequence"/>
</dbReference>
<comment type="caution">
    <text evidence="3">The sequence shown here is derived from an EMBL/GenBank/DDBJ whole genome shotgun (WGS) entry which is preliminary data.</text>
</comment>
<dbReference type="InterPro" id="IPR013823">
    <property type="entry name" value="Ribosomal_bL12_C"/>
</dbReference>
<dbReference type="EMBL" id="JAMTCO010000016">
    <property type="protein sequence ID" value="MCP2273427.1"/>
    <property type="molecule type" value="Genomic_DNA"/>
</dbReference>
<feature type="domain" description="Large ribosomal subunit protein bL12 C-terminal" evidence="1">
    <location>
        <begin position="377"/>
        <end position="443"/>
    </location>
</feature>
<dbReference type="RefSeq" id="WP_253890616.1">
    <property type="nucleotide sequence ID" value="NZ_BAAAVB010000003.1"/>
</dbReference>
<organism evidence="3 4">
    <name type="scientific">Actinokineospora diospyrosa</name>
    <dbReference type="NCBI Taxonomy" id="103728"/>
    <lineage>
        <taxon>Bacteria</taxon>
        <taxon>Bacillati</taxon>
        <taxon>Actinomycetota</taxon>
        <taxon>Actinomycetes</taxon>
        <taxon>Pseudonocardiales</taxon>
        <taxon>Pseudonocardiaceae</taxon>
        <taxon>Actinokineospora</taxon>
    </lineage>
</organism>
<dbReference type="Pfam" id="PF00542">
    <property type="entry name" value="Ribosomal_L12"/>
    <property type="match status" value="1"/>
</dbReference>
<protein>
    <submittedName>
        <fullName evidence="3">Ribosomal protein L7/L12 C-terminal domain-containing protein</fullName>
    </submittedName>
</protein>
<dbReference type="InterPro" id="IPR011646">
    <property type="entry name" value="KAP_P-loop"/>
</dbReference>
<dbReference type="GO" id="GO:0005840">
    <property type="term" value="C:ribosome"/>
    <property type="evidence" value="ECO:0007669"/>
    <property type="project" value="UniProtKB-KW"/>
</dbReference>
<dbReference type="PANTHER" id="PTHR22674:SF6">
    <property type="entry name" value="NTPASE KAP FAMILY P-LOOP DOMAIN-CONTAINING PROTEIN 1"/>
    <property type="match status" value="1"/>
</dbReference>
<accession>A0ABT1IL95</accession>
<feature type="domain" description="KAP NTPase" evidence="2">
    <location>
        <begin position="18"/>
        <end position="284"/>
    </location>
</feature>
<keyword evidence="3" id="KW-0689">Ribosomal protein</keyword>
<dbReference type="SUPFAM" id="SSF52540">
    <property type="entry name" value="P-loop containing nucleoside triphosphate hydrolases"/>
    <property type="match status" value="1"/>
</dbReference>
<dbReference type="InterPro" id="IPR052754">
    <property type="entry name" value="NTPase_KAP_P-loop"/>
</dbReference>
<evidence type="ECO:0000313" key="4">
    <source>
        <dbReference type="Proteomes" id="UP001205185"/>
    </source>
</evidence>